<dbReference type="PRINTS" id="PR00046">
    <property type="entry name" value="SIGMA70FCT"/>
</dbReference>
<dbReference type="Gene3D" id="1.10.601.10">
    <property type="entry name" value="RNA Polymerase Primary Sigma Factor"/>
    <property type="match status" value="1"/>
</dbReference>
<evidence type="ECO:0000313" key="8">
    <source>
        <dbReference type="EMBL" id="CAB5011613.1"/>
    </source>
</evidence>
<dbReference type="InterPro" id="IPR007627">
    <property type="entry name" value="RNA_pol_sigma70_r2"/>
</dbReference>
<keyword evidence="2" id="KW-0805">Transcription regulation</keyword>
<evidence type="ECO:0000256" key="3">
    <source>
        <dbReference type="ARBA" id="ARBA00023082"/>
    </source>
</evidence>
<evidence type="ECO:0000256" key="2">
    <source>
        <dbReference type="ARBA" id="ARBA00023015"/>
    </source>
</evidence>
<dbReference type="Pfam" id="PF00140">
    <property type="entry name" value="Sigma70_r1_2"/>
    <property type="match status" value="1"/>
</dbReference>
<sequence>MAVTERGSDAMRLYLNEIGQHTLLTSDDERRLGKLIKDGLVAVERLTGDEPIDPSEKRTLRRAAQEGQAAKTQMVQANLRLVVSIARRYDGKDLQLADLVQEGNIGLMRAVDKYDYEKGFKFSTYATWWIRQAMTRAMADQGRNIRIPTHMMELVNRVQRTERELTSELERDPSPEEVAHRCGLEVEKVLELMQYAFGTVSLDTPLGDDGDGGAWVDIIADEKMETPNSAAERHALVNLVEAELDGLPERDCEIIMMRFGISRQSRPLDEVAAQFGIAREHVRDIIKELVQLTHHELAAKLKRTPTETEEIETEKVLELIPEAFGALHHDCPLADEADAKTWAAAIAHEQNGSFDSAAERAVHVALVRLGLKHLPENDCEILKQHFGVRRRPRTLDEVASEIKVTRERIRQIEQKTLARMRHPHNSARLRGFLDD</sequence>
<dbReference type="EMBL" id="CAFBQU010000001">
    <property type="protein sequence ID" value="CAB5057907.1"/>
    <property type="molecule type" value="Genomic_DNA"/>
</dbReference>
<dbReference type="Pfam" id="PF04539">
    <property type="entry name" value="Sigma70_r3"/>
    <property type="match status" value="1"/>
</dbReference>
<dbReference type="Pfam" id="PF04542">
    <property type="entry name" value="Sigma70_r2"/>
    <property type="match status" value="1"/>
</dbReference>
<reference evidence="8" key="1">
    <citation type="submission" date="2020-05" db="EMBL/GenBank/DDBJ databases">
        <authorList>
            <person name="Chiriac C."/>
            <person name="Salcher M."/>
            <person name="Ghai R."/>
            <person name="Kavagutti S V."/>
        </authorList>
    </citation>
    <scope>NUCLEOTIDE SEQUENCE</scope>
</reference>
<organism evidence="8">
    <name type="scientific">freshwater metagenome</name>
    <dbReference type="NCBI Taxonomy" id="449393"/>
    <lineage>
        <taxon>unclassified sequences</taxon>
        <taxon>metagenomes</taxon>
        <taxon>ecological metagenomes</taxon>
    </lineage>
</organism>
<dbReference type="PANTHER" id="PTHR30603:SF60">
    <property type="entry name" value="RNA POLYMERASE SIGMA FACTOR RPOD"/>
    <property type="match status" value="1"/>
</dbReference>
<dbReference type="GO" id="GO:0016987">
    <property type="term" value="F:sigma factor activity"/>
    <property type="evidence" value="ECO:0007669"/>
    <property type="project" value="UniProtKB-KW"/>
</dbReference>
<keyword evidence="5" id="KW-0804">Transcription</keyword>
<dbReference type="Pfam" id="PF04545">
    <property type="entry name" value="Sigma70_r4"/>
    <property type="match status" value="2"/>
</dbReference>
<evidence type="ECO:0000259" key="7">
    <source>
        <dbReference type="PROSITE" id="PS00716"/>
    </source>
</evidence>
<evidence type="ECO:0000313" key="9">
    <source>
        <dbReference type="EMBL" id="CAB5057907.1"/>
    </source>
</evidence>
<dbReference type="AlphaFoldDB" id="A0A6J7Q7J4"/>
<dbReference type="InterPro" id="IPR007630">
    <property type="entry name" value="RNA_pol_sigma70_r4"/>
</dbReference>
<dbReference type="InterPro" id="IPR013324">
    <property type="entry name" value="RNA_pol_sigma_r3/r4-like"/>
</dbReference>
<dbReference type="PROSITE" id="PS00716">
    <property type="entry name" value="SIGMA70_2"/>
    <property type="match status" value="1"/>
</dbReference>
<keyword evidence="4" id="KW-0238">DNA-binding</keyword>
<feature type="domain" description="RNA polymerase sigma-70" evidence="6">
    <location>
        <begin position="98"/>
        <end position="111"/>
    </location>
</feature>
<comment type="similarity">
    <text evidence="1">Belongs to the sigma-70 factor family.</text>
</comment>
<gene>
    <name evidence="8" type="ORF">UFOPK4098_00325</name>
    <name evidence="9" type="ORF">UFOPK4347_00057</name>
</gene>
<dbReference type="InterPro" id="IPR036388">
    <property type="entry name" value="WH-like_DNA-bd_sf"/>
</dbReference>
<dbReference type="GO" id="GO:0003677">
    <property type="term" value="F:DNA binding"/>
    <property type="evidence" value="ECO:0007669"/>
    <property type="project" value="UniProtKB-KW"/>
</dbReference>
<dbReference type="InterPro" id="IPR014284">
    <property type="entry name" value="RNA_pol_sigma-70_dom"/>
</dbReference>
<dbReference type="InterPro" id="IPR007624">
    <property type="entry name" value="RNA_pol_sigma70_r3"/>
</dbReference>
<dbReference type="SUPFAM" id="SSF88946">
    <property type="entry name" value="Sigma2 domain of RNA polymerase sigma factors"/>
    <property type="match status" value="1"/>
</dbReference>
<dbReference type="NCBIfam" id="TIGR02937">
    <property type="entry name" value="sigma70-ECF"/>
    <property type="match status" value="1"/>
</dbReference>
<dbReference type="InterPro" id="IPR009042">
    <property type="entry name" value="RNA_pol_sigma70_r1_2"/>
</dbReference>
<accession>A0A6J7Q7J4</accession>
<dbReference type="InterPro" id="IPR013325">
    <property type="entry name" value="RNA_pol_sigma_r2"/>
</dbReference>
<dbReference type="FunFam" id="1.10.601.10:FF:000001">
    <property type="entry name" value="RNA polymerase sigma factor SigA"/>
    <property type="match status" value="1"/>
</dbReference>
<evidence type="ECO:0000259" key="6">
    <source>
        <dbReference type="PROSITE" id="PS00715"/>
    </source>
</evidence>
<dbReference type="PROSITE" id="PS00715">
    <property type="entry name" value="SIGMA70_1"/>
    <property type="match status" value="1"/>
</dbReference>
<evidence type="ECO:0000256" key="1">
    <source>
        <dbReference type="ARBA" id="ARBA00007788"/>
    </source>
</evidence>
<protein>
    <submittedName>
        <fullName evidence="8">Unannotated protein</fullName>
    </submittedName>
</protein>
<dbReference type="EMBL" id="CAFBPN010000008">
    <property type="protein sequence ID" value="CAB5011613.1"/>
    <property type="molecule type" value="Genomic_DNA"/>
</dbReference>
<evidence type="ECO:0000256" key="5">
    <source>
        <dbReference type="ARBA" id="ARBA00023163"/>
    </source>
</evidence>
<evidence type="ECO:0000256" key="4">
    <source>
        <dbReference type="ARBA" id="ARBA00023125"/>
    </source>
</evidence>
<keyword evidence="3" id="KW-0731">Sigma factor</keyword>
<feature type="domain" description="RNA polymerase sigma-70" evidence="7">
    <location>
        <begin position="394"/>
        <end position="420"/>
    </location>
</feature>
<dbReference type="SUPFAM" id="SSF88659">
    <property type="entry name" value="Sigma3 and sigma4 domains of RNA polymerase sigma factors"/>
    <property type="match status" value="3"/>
</dbReference>
<dbReference type="InterPro" id="IPR000943">
    <property type="entry name" value="RNA_pol_sigma70"/>
</dbReference>
<proteinExistence type="inferred from homology"/>
<dbReference type="InterPro" id="IPR050239">
    <property type="entry name" value="Sigma-70_RNA_pol_init_factors"/>
</dbReference>
<dbReference type="Gene3D" id="1.10.10.10">
    <property type="entry name" value="Winged helix-like DNA-binding domain superfamily/Winged helix DNA-binding domain"/>
    <property type="match status" value="3"/>
</dbReference>
<name>A0A6J7Q7J4_9ZZZZ</name>
<dbReference type="PANTHER" id="PTHR30603">
    <property type="entry name" value="RNA POLYMERASE SIGMA FACTOR RPO"/>
    <property type="match status" value="1"/>
</dbReference>
<dbReference type="GO" id="GO:0006352">
    <property type="term" value="P:DNA-templated transcription initiation"/>
    <property type="evidence" value="ECO:0007669"/>
    <property type="project" value="InterPro"/>
</dbReference>